<reference evidence="1 2" key="1">
    <citation type="submission" date="2020-07" db="EMBL/GenBank/DDBJ databases">
        <title>Streptomyces isolated from Indian soil.</title>
        <authorList>
            <person name="Mandal S."/>
            <person name="Maiti P.K."/>
        </authorList>
    </citation>
    <scope>NUCLEOTIDE SEQUENCE [LARGE SCALE GENOMIC DNA]</scope>
    <source>
        <strain evidence="1 2">PSKA28</strain>
    </source>
</reference>
<comment type="caution">
    <text evidence="1">The sequence shown here is derived from an EMBL/GenBank/DDBJ whole genome shotgun (WGS) entry which is preliminary data.</text>
</comment>
<evidence type="ECO:0000313" key="2">
    <source>
        <dbReference type="Proteomes" id="UP000545761"/>
    </source>
</evidence>
<name>A0A7W0DMM1_9ACTN</name>
<gene>
    <name evidence="1" type="ORF">H1D24_19245</name>
</gene>
<evidence type="ECO:0000313" key="1">
    <source>
        <dbReference type="EMBL" id="MBA2947891.1"/>
    </source>
</evidence>
<accession>A0A7W0DMM1</accession>
<dbReference type="AlphaFoldDB" id="A0A7W0DMM1"/>
<proteinExistence type="predicted"/>
<dbReference type="Proteomes" id="UP000545761">
    <property type="component" value="Unassembled WGS sequence"/>
</dbReference>
<dbReference type="EMBL" id="JACEHE010000011">
    <property type="protein sequence ID" value="MBA2947891.1"/>
    <property type="molecule type" value="Genomic_DNA"/>
</dbReference>
<organism evidence="1 2">
    <name type="scientific">Streptomyces himalayensis subsp. himalayensis</name>
    <dbReference type="NCBI Taxonomy" id="2756131"/>
    <lineage>
        <taxon>Bacteria</taxon>
        <taxon>Bacillati</taxon>
        <taxon>Actinomycetota</taxon>
        <taxon>Actinomycetes</taxon>
        <taxon>Kitasatosporales</taxon>
        <taxon>Streptomycetaceae</taxon>
        <taxon>Streptomyces</taxon>
        <taxon>Streptomyces himalayensis</taxon>
    </lineage>
</organism>
<sequence>MRHRLVVVAPSTVEVVRSAGGWLFDQVMAGWDATVLTADHADPRPLRILGARAVDLECAMAAPVRGPGPQAIAVDADLYGLDARVRRMVREALEGGVADVRLWGDRCPADLNSGVGSVQHRLSVAARAFKAQALAAAAAPTGSIDVTEVFRSGELPHVPGTSDPEPAAL</sequence>
<protein>
    <submittedName>
        <fullName evidence="1">Uncharacterized protein</fullName>
    </submittedName>
</protein>